<dbReference type="InterPro" id="IPR001090">
    <property type="entry name" value="Ephrin_rcpt_lig-bd_dom"/>
</dbReference>
<dbReference type="FunFam" id="3.30.200.20:FF:000001">
    <property type="entry name" value="Ephrin type-A receptor 5"/>
    <property type="match status" value="1"/>
</dbReference>
<dbReference type="InterPro" id="IPR009030">
    <property type="entry name" value="Growth_fac_rcpt_cys_sf"/>
</dbReference>
<dbReference type="Gene3D" id="2.60.40.1770">
    <property type="entry name" value="ephrin a2 ectodomain"/>
    <property type="match status" value="1"/>
</dbReference>
<evidence type="ECO:0000256" key="18">
    <source>
        <dbReference type="SAM" id="Phobius"/>
    </source>
</evidence>
<dbReference type="FunFam" id="2.10.50.10:FF:000001">
    <property type="entry name" value="Ephrin type-A receptor 5"/>
    <property type="match status" value="1"/>
</dbReference>
<comment type="caution">
    <text evidence="22">The sequence shown here is derived from an EMBL/GenBank/DDBJ whole genome shotgun (WGS) entry which is preliminary data.</text>
</comment>
<dbReference type="SMART" id="SM01411">
    <property type="entry name" value="Ephrin_rec_like"/>
    <property type="match status" value="1"/>
</dbReference>
<dbReference type="Gene3D" id="1.10.510.10">
    <property type="entry name" value="Transferase(Phosphotransferase) domain 1"/>
    <property type="match status" value="1"/>
</dbReference>
<keyword evidence="6" id="KW-0677">Repeat</keyword>
<dbReference type="Pfam" id="PF07714">
    <property type="entry name" value="PK_Tyr_Ser-Thr"/>
    <property type="match status" value="1"/>
</dbReference>
<dbReference type="PROSITE" id="PS00107">
    <property type="entry name" value="PROTEIN_KINASE_ATP"/>
    <property type="match status" value="1"/>
</dbReference>
<proteinExistence type="predicted"/>
<keyword evidence="14" id="KW-0325">Glycoprotein</keyword>
<evidence type="ECO:0000256" key="5">
    <source>
        <dbReference type="ARBA" id="ARBA00022692"/>
    </source>
</evidence>
<dbReference type="FunFam" id="2.60.40.10:FF:000110">
    <property type="entry name" value="Ephrin type-B receptor 2"/>
    <property type="match status" value="1"/>
</dbReference>
<feature type="binding site" evidence="16">
    <location>
        <position position="693"/>
    </location>
    <ligand>
        <name>ATP</name>
        <dbReference type="ChEBI" id="CHEBI:30616"/>
    </ligand>
</feature>
<dbReference type="InterPro" id="IPR020635">
    <property type="entry name" value="Tyr_kinase_cat_dom"/>
</dbReference>
<keyword evidence="3" id="KW-1003">Cell membrane</keyword>
<dbReference type="GO" id="GO:0005005">
    <property type="term" value="F:transmembrane-ephrin receptor activity"/>
    <property type="evidence" value="ECO:0007669"/>
    <property type="project" value="TreeGrafter"/>
</dbReference>
<dbReference type="FunFam" id="1.10.510.10:FF:002923">
    <property type="match status" value="1"/>
</dbReference>
<dbReference type="PANTHER" id="PTHR46877:SF11">
    <property type="entry name" value="EPHRIN TYPE-B RECEPTOR 2"/>
    <property type="match status" value="1"/>
</dbReference>
<dbReference type="SMART" id="SM00615">
    <property type="entry name" value="EPH_lbd"/>
    <property type="match status" value="1"/>
</dbReference>
<dbReference type="Gene3D" id="2.60.120.260">
    <property type="entry name" value="Galactose-binding domain-like"/>
    <property type="match status" value="1"/>
</dbReference>
<dbReference type="PRINTS" id="PR00014">
    <property type="entry name" value="FNTYPEIII"/>
</dbReference>
<dbReference type="FunFam" id="2.60.40.1770:FF:000001">
    <property type="entry name" value="Ephrin type-A receptor 5"/>
    <property type="match status" value="1"/>
</dbReference>
<feature type="domain" description="Fibronectin type-III" evidence="20">
    <location>
        <begin position="306"/>
        <end position="416"/>
    </location>
</feature>
<dbReference type="EC" id="2.7.10.1" evidence="2"/>
<dbReference type="PROSITE" id="PS50011">
    <property type="entry name" value="PROTEIN_KINASE_DOM"/>
    <property type="match status" value="1"/>
</dbReference>
<evidence type="ECO:0000256" key="12">
    <source>
        <dbReference type="ARBA" id="ARBA00023137"/>
    </source>
</evidence>
<keyword evidence="9 16" id="KW-0067">ATP-binding</keyword>
<dbReference type="GO" id="GO:0007411">
    <property type="term" value="P:axon guidance"/>
    <property type="evidence" value="ECO:0007669"/>
    <property type="project" value="TreeGrafter"/>
</dbReference>
<evidence type="ECO:0000256" key="11">
    <source>
        <dbReference type="ARBA" id="ARBA00023136"/>
    </source>
</evidence>
<dbReference type="GO" id="GO:0005886">
    <property type="term" value="C:plasma membrane"/>
    <property type="evidence" value="ECO:0007669"/>
    <property type="project" value="UniProtKB-SubCell"/>
</dbReference>
<dbReference type="Pfam" id="PF25599">
    <property type="entry name" value="Ephrin_CRD"/>
    <property type="match status" value="1"/>
</dbReference>
<comment type="catalytic activity">
    <reaction evidence="15">
        <text>L-tyrosyl-[protein] + ATP = O-phospho-L-tyrosyl-[protein] + ADP + H(+)</text>
        <dbReference type="Rhea" id="RHEA:10596"/>
        <dbReference type="Rhea" id="RHEA-COMP:10136"/>
        <dbReference type="Rhea" id="RHEA-COMP:20101"/>
        <dbReference type="ChEBI" id="CHEBI:15378"/>
        <dbReference type="ChEBI" id="CHEBI:30616"/>
        <dbReference type="ChEBI" id="CHEBI:46858"/>
        <dbReference type="ChEBI" id="CHEBI:61978"/>
        <dbReference type="ChEBI" id="CHEBI:456216"/>
        <dbReference type="EC" id="2.7.10.1"/>
    </reaction>
</comment>
<dbReference type="FunFam" id="2.60.120.260:FF:000004">
    <property type="entry name" value="Ephrin type-B receptor 2"/>
    <property type="match status" value="1"/>
</dbReference>
<dbReference type="InterPro" id="IPR050449">
    <property type="entry name" value="Ephrin_rcpt_TKs"/>
</dbReference>
<dbReference type="Gene3D" id="2.10.50.10">
    <property type="entry name" value="Tumor Necrosis Factor Receptor, subunit A, domain 2"/>
    <property type="match status" value="1"/>
</dbReference>
<dbReference type="PROSITE" id="PS00791">
    <property type="entry name" value="RECEPTOR_TYR_KIN_V_2"/>
    <property type="match status" value="1"/>
</dbReference>
<dbReference type="InterPro" id="IPR001426">
    <property type="entry name" value="Tyr_kinase_rcpt_V_CS"/>
</dbReference>
<dbReference type="InterPro" id="IPR011009">
    <property type="entry name" value="Kinase-like_dom_sf"/>
</dbReference>
<keyword evidence="13" id="KW-0675">Receptor</keyword>
<dbReference type="SUPFAM" id="SSF49265">
    <property type="entry name" value="Fibronectin type III"/>
    <property type="match status" value="1"/>
</dbReference>
<dbReference type="SUPFAM" id="SSF49785">
    <property type="entry name" value="Galactose-binding domain-like"/>
    <property type="match status" value="1"/>
</dbReference>
<evidence type="ECO:0000256" key="7">
    <source>
        <dbReference type="ARBA" id="ARBA00022741"/>
    </source>
</evidence>
<evidence type="ECO:0000256" key="13">
    <source>
        <dbReference type="ARBA" id="ARBA00023170"/>
    </source>
</evidence>
<evidence type="ECO:0000259" key="21">
    <source>
        <dbReference type="PROSITE" id="PS51550"/>
    </source>
</evidence>
<dbReference type="CDD" id="cd10472">
    <property type="entry name" value="EphR_LBD_B"/>
    <property type="match status" value="1"/>
</dbReference>
<dbReference type="InterPro" id="IPR003961">
    <property type="entry name" value="FN3_dom"/>
</dbReference>
<dbReference type="SMART" id="SM00060">
    <property type="entry name" value="FN3"/>
    <property type="match status" value="2"/>
</dbReference>
<keyword evidence="7 16" id="KW-0547">Nucleotide-binding</keyword>
<feature type="non-terminal residue" evidence="22">
    <location>
        <position position="1173"/>
    </location>
</feature>
<dbReference type="InterPro" id="IPR008266">
    <property type="entry name" value="Tyr_kinase_AS"/>
</dbReference>
<keyword evidence="8" id="KW-0418">Kinase</keyword>
<dbReference type="PANTHER" id="PTHR46877">
    <property type="entry name" value="EPH RECEPTOR A5"/>
    <property type="match status" value="1"/>
</dbReference>
<evidence type="ECO:0000256" key="3">
    <source>
        <dbReference type="ARBA" id="ARBA00022475"/>
    </source>
</evidence>
<dbReference type="InterPro" id="IPR013783">
    <property type="entry name" value="Ig-like_fold"/>
</dbReference>
<dbReference type="PRINTS" id="PR00109">
    <property type="entry name" value="TYRKINASE"/>
</dbReference>
<dbReference type="Pfam" id="PF00041">
    <property type="entry name" value="fn3"/>
    <property type="match status" value="2"/>
</dbReference>
<dbReference type="InterPro" id="IPR017441">
    <property type="entry name" value="Protein_kinase_ATP_BS"/>
</dbReference>
<dbReference type="Pfam" id="PF07699">
    <property type="entry name" value="Ephrin_rec_like"/>
    <property type="match status" value="1"/>
</dbReference>
<dbReference type="InterPro" id="IPR027936">
    <property type="entry name" value="Eph_TM"/>
</dbReference>
<dbReference type="KEGG" id="tng:GSTEN00012392G001"/>
<dbReference type="InterPro" id="IPR001245">
    <property type="entry name" value="Ser-Thr/Tyr_kinase_cat_dom"/>
</dbReference>
<evidence type="ECO:0000256" key="8">
    <source>
        <dbReference type="ARBA" id="ARBA00022777"/>
    </source>
</evidence>
<evidence type="ECO:0000256" key="6">
    <source>
        <dbReference type="ARBA" id="ARBA00022737"/>
    </source>
</evidence>
<feature type="region of interest" description="Disordered" evidence="17">
    <location>
        <begin position="1021"/>
        <end position="1091"/>
    </location>
</feature>
<gene>
    <name evidence="22" type="ORF">GSTENG00012392001</name>
</gene>
<evidence type="ECO:0000256" key="2">
    <source>
        <dbReference type="ARBA" id="ARBA00011902"/>
    </source>
</evidence>
<evidence type="ECO:0000256" key="17">
    <source>
        <dbReference type="SAM" id="MobiDB-lite"/>
    </source>
</evidence>
<dbReference type="InterPro" id="IPR036116">
    <property type="entry name" value="FN3_sf"/>
</dbReference>
<name>Q4SUM3_TETNG</name>
<keyword evidence="5 18" id="KW-0812">Transmembrane</keyword>
<dbReference type="InterPro" id="IPR008979">
    <property type="entry name" value="Galactose-bd-like_sf"/>
</dbReference>
<dbReference type="InterPro" id="IPR000719">
    <property type="entry name" value="Prot_kinase_dom"/>
</dbReference>
<evidence type="ECO:0000256" key="9">
    <source>
        <dbReference type="ARBA" id="ARBA00022840"/>
    </source>
</evidence>
<dbReference type="CDD" id="cd00063">
    <property type="entry name" value="FN3"/>
    <property type="match status" value="2"/>
</dbReference>
<dbReference type="Pfam" id="PF01404">
    <property type="entry name" value="Ephrin_lbd"/>
    <property type="match status" value="1"/>
</dbReference>
<evidence type="ECO:0000256" key="15">
    <source>
        <dbReference type="ARBA" id="ARBA00051243"/>
    </source>
</evidence>
<protein>
    <recommendedName>
        <fullName evidence="2">receptor protein-tyrosine kinase</fullName>
        <ecNumber evidence="2">2.7.10.1</ecNumber>
    </recommendedName>
</protein>
<dbReference type="Gene3D" id="2.60.40.10">
    <property type="entry name" value="Immunoglobulins"/>
    <property type="match status" value="2"/>
</dbReference>
<feature type="domain" description="Fibronectin type-III" evidence="20">
    <location>
        <begin position="417"/>
        <end position="537"/>
    </location>
</feature>
<keyword evidence="11 18" id="KW-0472">Membrane</keyword>
<dbReference type="PROSITE" id="PS51550">
    <property type="entry name" value="EPH_LBD"/>
    <property type="match status" value="1"/>
</dbReference>
<reference evidence="22" key="1">
    <citation type="journal article" date="2004" name="Nature">
        <title>Genome duplication in the teleost fish Tetraodon nigroviridis reveals the early vertebrate proto-karyotype.</title>
        <authorList>
            <person name="Jaillon O."/>
            <person name="Aury J.-M."/>
            <person name="Brunet F."/>
            <person name="Petit J.-L."/>
            <person name="Stange-Thomann N."/>
            <person name="Mauceli E."/>
            <person name="Bouneau L."/>
            <person name="Fischer C."/>
            <person name="Ozouf-Costaz C."/>
            <person name="Bernot A."/>
            <person name="Nicaud S."/>
            <person name="Jaffe D."/>
            <person name="Fisher S."/>
            <person name="Lutfalla G."/>
            <person name="Dossat C."/>
            <person name="Segurens B."/>
            <person name="Dasilva C."/>
            <person name="Salanoubat M."/>
            <person name="Levy M."/>
            <person name="Boudet N."/>
            <person name="Castellano S."/>
            <person name="Anthouard V."/>
            <person name="Jubin C."/>
            <person name="Castelli V."/>
            <person name="Katinka M."/>
            <person name="Vacherie B."/>
            <person name="Biemont C."/>
            <person name="Skalli Z."/>
            <person name="Cattolico L."/>
            <person name="Poulain J."/>
            <person name="De Berardinis V."/>
            <person name="Cruaud C."/>
            <person name="Duprat S."/>
            <person name="Brottier P."/>
            <person name="Coutanceau J.-P."/>
            <person name="Gouzy J."/>
            <person name="Parra G."/>
            <person name="Lardier G."/>
            <person name="Chapple C."/>
            <person name="McKernan K.J."/>
            <person name="McEwan P."/>
            <person name="Bosak S."/>
            <person name="Kellis M."/>
            <person name="Volff J.-N."/>
            <person name="Guigo R."/>
            <person name="Zody M.C."/>
            <person name="Mesirov J."/>
            <person name="Lindblad-Toh K."/>
            <person name="Birren B."/>
            <person name="Nusbaum C."/>
            <person name="Kahn D."/>
            <person name="Robinson-Rechavi M."/>
            <person name="Laudet V."/>
            <person name="Schachter V."/>
            <person name="Quetier F."/>
            <person name="Saurin W."/>
            <person name="Scarpelli C."/>
            <person name="Wincker P."/>
            <person name="Lander E.S."/>
            <person name="Weissenbach J."/>
            <person name="Roest Crollius H."/>
        </authorList>
    </citation>
    <scope>NUCLEOTIDE SEQUENCE [LARGE SCALE GENOMIC DNA]</scope>
</reference>
<feature type="domain" description="Protein kinase" evidence="19">
    <location>
        <begin position="661"/>
        <end position="928"/>
    </location>
</feature>
<dbReference type="GO" id="GO:0005524">
    <property type="term" value="F:ATP binding"/>
    <property type="evidence" value="ECO:0007669"/>
    <property type="project" value="UniProtKB-UniRule"/>
</dbReference>
<keyword evidence="4" id="KW-0808">Transferase</keyword>
<dbReference type="Pfam" id="PF14575">
    <property type="entry name" value="EphA2_TM"/>
    <property type="match status" value="1"/>
</dbReference>
<dbReference type="Gene3D" id="3.30.200.20">
    <property type="entry name" value="Phosphorylase Kinase, domain 1"/>
    <property type="match status" value="1"/>
</dbReference>
<dbReference type="FunFam" id="2.60.40.10:FF:000041">
    <property type="entry name" value="ephrin type-A receptor 3"/>
    <property type="match status" value="1"/>
</dbReference>
<sequence length="1173" mass="129338">PAEVLMDSTTATAELGWTINPPQGWEEVSGYDENMNTIRTYQVCNVFDASQNNWVRTKYIRRRGAQRIHVQMKFSVRDCSSIPNVPGSCKETFNLYYYESDSDTASGSSPAWMENPWVKVDTIAADESFSQVDLGGRIMKINSEVRSFGPVSRNGFYLAFQDYGACMSLIAVRVFYRKCPRVIQNGAVFAETLSGAESTSLVAARGVCVPNGEEVDVPIKLYCNGDGEWMVPIGRCMCRAGFQPVENATACRACPSGFFKAAQGDDRCQQCPLNSRTSSEGATSCVCRSGYYRTDADPQQMPCTTVPSAPRSVISMVNETSLRLEWSPPQEGGGREDVVYNIICKSCGSGRGGCTRCGDNVQFVPRQLGLTDTRVHVSELLAHTQYTFEIQAVNGVSDQSPYSPQYASVNITTNQAAPSAVSIIHQVSRSPTSITLSWSQPDQPNGVILEYELQYYEKVCHTRAHTRMHTHPGVQQLICLQNQAEWNASVTTSQTNTAVIRGLRPGSIYVFQVRARTVAGFGRFSGKMYFQTMTEEEYNSSIQEKLPLIIGSAAAGLVFVLAVTVLIIVCRSRRSSDRTDSEYTDKLQQHYTSGRSKCLQLLRGCSRPGCSSRPCLDTSRCLLPLCVEASPGMKIYIDPFTYEDPNEAVREFAKEIDISCVKIEQVIGAGEFGEVCSGNLRQPGKREILVAIKTLKVGYTERQRRDFLSEASIMGQFDHPNIIHLEGVVTKSSPVMIITEFMENGSLDSFLRQNDGQFTVIQLVGMLRGIAAGVKYLCDMNYVHRDLAARNILVNSNLVCKVSDFGLSRFLEDDTSDPTYTSALGGKIPIRWTAPEAIQYRKFTSSSDCWSYGIVMWEVMSYGERPYWDMSNQDVSRNAGLGSVYRLTGPRAPPTSWWNPGLQLSPSLCPGDQRHRAGLPAASSHGLSQRSPPADAGLLAERAQQPAQIQPDRQHAGQNDPEPRQPEGHDAAVLQCAFTSAGPQHARLLFLQHGGRVAGGHQDGPVQGELQQRRLRQLRHGVSNDHGGHPQSGSDAGRPPEKDPQQHPADESSDESDHLCGGVRPGPVRTLEPPSLLSAGTSEEQPWPPHGLQPLLQTVSGSFQLFGPFCSCCWSRQRWSCWSDCSRITGITWTLLFPPLRKESVSPHLSSSTTHQKQAVGFLIWPCTRCSQS</sequence>
<dbReference type="AlphaFoldDB" id="Q4SUM3"/>
<feature type="compositionally biased region" description="Basic and acidic residues" evidence="17">
    <location>
        <begin position="1038"/>
        <end position="1058"/>
    </location>
</feature>
<comment type="subcellular location">
    <subcellularLocation>
        <location evidence="1">Cell membrane</location>
        <topology evidence="1">Single-pass type I membrane protein</topology>
    </subcellularLocation>
</comment>
<feature type="transmembrane region" description="Helical" evidence="18">
    <location>
        <begin position="548"/>
        <end position="569"/>
    </location>
</feature>
<feature type="domain" description="Eph LBD" evidence="21">
    <location>
        <begin position="2"/>
        <end position="184"/>
    </location>
</feature>
<dbReference type="PROSITE" id="PS00790">
    <property type="entry name" value="RECEPTOR_TYR_KIN_V_1"/>
    <property type="match status" value="1"/>
</dbReference>
<keyword evidence="12" id="KW-0829">Tyrosine-protein kinase</keyword>
<dbReference type="EMBL" id="CAAE01013860">
    <property type="protein sequence ID" value="CAF95659.1"/>
    <property type="molecule type" value="Genomic_DNA"/>
</dbReference>
<evidence type="ECO:0000256" key="16">
    <source>
        <dbReference type="PROSITE-ProRule" id="PRU10141"/>
    </source>
</evidence>
<keyword evidence="10 18" id="KW-1133">Transmembrane helix</keyword>
<dbReference type="SMART" id="SM00219">
    <property type="entry name" value="TyrKc"/>
    <property type="match status" value="1"/>
</dbReference>
<evidence type="ECO:0000256" key="1">
    <source>
        <dbReference type="ARBA" id="ARBA00004251"/>
    </source>
</evidence>
<evidence type="ECO:0000259" key="20">
    <source>
        <dbReference type="PROSITE" id="PS50853"/>
    </source>
</evidence>
<feature type="region of interest" description="Disordered" evidence="17">
    <location>
        <begin position="908"/>
        <end position="969"/>
    </location>
</feature>
<reference evidence="22" key="2">
    <citation type="submission" date="2004-02" db="EMBL/GenBank/DDBJ databases">
        <authorList>
            <consortium name="Genoscope"/>
            <consortium name="Whitehead Institute Centre for Genome Research"/>
        </authorList>
    </citation>
    <scope>NUCLEOTIDE SEQUENCE</scope>
</reference>
<evidence type="ECO:0000256" key="14">
    <source>
        <dbReference type="ARBA" id="ARBA00023180"/>
    </source>
</evidence>
<dbReference type="PROSITE" id="PS50853">
    <property type="entry name" value="FN3"/>
    <property type="match status" value="2"/>
</dbReference>
<accession>Q4SUM3</accession>
<evidence type="ECO:0000313" key="22">
    <source>
        <dbReference type="EMBL" id="CAF95659.1"/>
    </source>
</evidence>
<dbReference type="GO" id="GO:0030425">
    <property type="term" value="C:dendrite"/>
    <property type="evidence" value="ECO:0007669"/>
    <property type="project" value="TreeGrafter"/>
</dbReference>
<dbReference type="PROSITE" id="PS00109">
    <property type="entry name" value="PROTEIN_KINASE_TYR"/>
    <property type="match status" value="1"/>
</dbReference>
<evidence type="ECO:0000259" key="19">
    <source>
        <dbReference type="PROSITE" id="PS50011"/>
    </source>
</evidence>
<dbReference type="OrthoDB" id="4062651at2759"/>
<dbReference type="SUPFAM" id="SSF56112">
    <property type="entry name" value="Protein kinase-like (PK-like)"/>
    <property type="match status" value="1"/>
</dbReference>
<evidence type="ECO:0000256" key="4">
    <source>
        <dbReference type="ARBA" id="ARBA00022679"/>
    </source>
</evidence>
<dbReference type="InterPro" id="IPR011641">
    <property type="entry name" value="Tyr-kin_ephrin_A/B_rcpt-like"/>
</dbReference>
<dbReference type="SUPFAM" id="SSF57184">
    <property type="entry name" value="Growth factor receptor domain"/>
    <property type="match status" value="1"/>
</dbReference>
<organism evidence="22">
    <name type="scientific">Tetraodon nigroviridis</name>
    <name type="common">Spotted green pufferfish</name>
    <name type="synonym">Chelonodon nigroviridis</name>
    <dbReference type="NCBI Taxonomy" id="99883"/>
    <lineage>
        <taxon>Eukaryota</taxon>
        <taxon>Metazoa</taxon>
        <taxon>Chordata</taxon>
        <taxon>Craniata</taxon>
        <taxon>Vertebrata</taxon>
        <taxon>Euteleostomi</taxon>
        <taxon>Actinopterygii</taxon>
        <taxon>Neopterygii</taxon>
        <taxon>Teleostei</taxon>
        <taxon>Neoteleostei</taxon>
        <taxon>Acanthomorphata</taxon>
        <taxon>Eupercaria</taxon>
        <taxon>Tetraodontiformes</taxon>
        <taxon>Tetradontoidea</taxon>
        <taxon>Tetraodontidae</taxon>
        <taxon>Tetraodon</taxon>
    </lineage>
</organism>
<evidence type="ECO:0000256" key="10">
    <source>
        <dbReference type="ARBA" id="ARBA00022989"/>
    </source>
</evidence>